<dbReference type="OrthoDB" id="2753628at2759"/>
<evidence type="ECO:0000256" key="1">
    <source>
        <dbReference type="SAM" id="MobiDB-lite"/>
    </source>
</evidence>
<feature type="compositionally biased region" description="Basic and acidic residues" evidence="1">
    <location>
        <begin position="171"/>
        <end position="185"/>
    </location>
</feature>
<sequence length="207" mass="23355">MNAAPQTFPITRFAAVIDVQYASSNERDPIPYFAPGGILLSELVPGEFGLVITGHSYSVTIVALTVTHTWKIISDGVQLEVRFSPWAPGEQLHGETWLYLHFKKRVVYSDFNRAFWDVIWRAQSKAQQIEESLDDIGYANPSNFTRYCRQYLGEDYFDRLPDSGSEDSGSDDTRSDDEHSHPHWSDEEEGSTSNGDEDSDATAVERP</sequence>
<dbReference type="Proteomes" id="UP000230002">
    <property type="component" value="Unassembled WGS sequence"/>
</dbReference>
<feature type="compositionally biased region" description="Acidic residues" evidence="1">
    <location>
        <begin position="186"/>
        <end position="200"/>
    </location>
</feature>
<comment type="caution">
    <text evidence="2">The sequence shown here is derived from an EMBL/GenBank/DDBJ whole genome shotgun (WGS) entry which is preliminary data.</text>
</comment>
<accession>A0A2G8S255</accession>
<organism evidence="2 3">
    <name type="scientific">Ganoderma sinense ZZ0214-1</name>
    <dbReference type="NCBI Taxonomy" id="1077348"/>
    <lineage>
        <taxon>Eukaryota</taxon>
        <taxon>Fungi</taxon>
        <taxon>Dikarya</taxon>
        <taxon>Basidiomycota</taxon>
        <taxon>Agaricomycotina</taxon>
        <taxon>Agaricomycetes</taxon>
        <taxon>Polyporales</taxon>
        <taxon>Polyporaceae</taxon>
        <taxon>Ganoderma</taxon>
    </lineage>
</organism>
<dbReference type="EMBL" id="AYKW01000034">
    <property type="protein sequence ID" value="PIL27817.1"/>
    <property type="molecule type" value="Genomic_DNA"/>
</dbReference>
<keyword evidence="3" id="KW-1185">Reference proteome</keyword>
<evidence type="ECO:0000313" key="2">
    <source>
        <dbReference type="EMBL" id="PIL27817.1"/>
    </source>
</evidence>
<feature type="region of interest" description="Disordered" evidence="1">
    <location>
        <begin position="159"/>
        <end position="207"/>
    </location>
</feature>
<gene>
    <name evidence="2" type="ORF">GSI_10971</name>
</gene>
<evidence type="ECO:0000313" key="3">
    <source>
        <dbReference type="Proteomes" id="UP000230002"/>
    </source>
</evidence>
<proteinExistence type="predicted"/>
<reference evidence="2 3" key="1">
    <citation type="journal article" date="2015" name="Sci. Rep.">
        <title>Chromosome-level genome map provides insights into diverse defense mechanisms in the medicinal fungus Ganoderma sinense.</title>
        <authorList>
            <person name="Zhu Y."/>
            <person name="Xu J."/>
            <person name="Sun C."/>
            <person name="Zhou S."/>
            <person name="Xu H."/>
            <person name="Nelson D.R."/>
            <person name="Qian J."/>
            <person name="Song J."/>
            <person name="Luo H."/>
            <person name="Xiang L."/>
            <person name="Li Y."/>
            <person name="Xu Z."/>
            <person name="Ji A."/>
            <person name="Wang L."/>
            <person name="Lu S."/>
            <person name="Hayward A."/>
            <person name="Sun W."/>
            <person name="Li X."/>
            <person name="Schwartz D.C."/>
            <person name="Wang Y."/>
            <person name="Chen S."/>
        </authorList>
    </citation>
    <scope>NUCLEOTIDE SEQUENCE [LARGE SCALE GENOMIC DNA]</scope>
    <source>
        <strain evidence="2 3">ZZ0214-1</strain>
    </source>
</reference>
<name>A0A2G8S255_9APHY</name>
<protein>
    <submittedName>
        <fullName evidence="2">Uncharacterized protein</fullName>
    </submittedName>
</protein>
<dbReference type="AlphaFoldDB" id="A0A2G8S255"/>